<reference evidence="6" key="1">
    <citation type="submission" date="2022-03" db="EMBL/GenBank/DDBJ databases">
        <title>Fererhizobium litorale gen. nov., sp. nov., isolated from sandy sediments of the Sea of Japan seashore.</title>
        <authorList>
            <person name="Romanenko L."/>
            <person name="Kurilenko V."/>
            <person name="Otstavnykh N."/>
            <person name="Svetashev V."/>
            <person name="Tekutyeva L."/>
            <person name="Isaeva M."/>
            <person name="Mikhailov V."/>
        </authorList>
    </citation>
    <scope>NUCLEOTIDE SEQUENCE</scope>
    <source>
        <strain evidence="6">KMM 9576</strain>
    </source>
</reference>
<dbReference type="EMBL" id="JALDYZ010000003">
    <property type="protein sequence ID" value="MDI7922190.1"/>
    <property type="molecule type" value="Genomic_DNA"/>
</dbReference>
<dbReference type="InterPro" id="IPR043795">
    <property type="entry name" value="N-alpha-Ac-DABA-like"/>
</dbReference>
<keyword evidence="2" id="KW-0479">Metal-binding</keyword>
<dbReference type="RefSeq" id="WP_311789031.1">
    <property type="nucleotide sequence ID" value="NZ_JALDYY010000022.1"/>
</dbReference>
<dbReference type="GO" id="GO:0016788">
    <property type="term" value="F:hydrolase activity, acting on ester bonds"/>
    <property type="evidence" value="ECO:0007669"/>
    <property type="project" value="InterPro"/>
</dbReference>
<dbReference type="AlphaFoldDB" id="A0AAE3QES4"/>
<evidence type="ECO:0000313" key="7">
    <source>
        <dbReference type="Proteomes" id="UP001161580"/>
    </source>
</evidence>
<comment type="caution">
    <text evidence="6">The sequence shown here is derived from an EMBL/GenBank/DDBJ whole genome shotgun (WGS) entry which is preliminary data.</text>
</comment>
<dbReference type="Gene3D" id="3.40.630.10">
    <property type="entry name" value="Zn peptidases"/>
    <property type="match status" value="1"/>
</dbReference>
<dbReference type="InterPro" id="IPR055438">
    <property type="entry name" value="AstE_AspA_cat"/>
</dbReference>
<gene>
    <name evidence="6" type="primary">doeB</name>
    <name evidence="6" type="ORF">MRS75_08840</name>
</gene>
<feature type="domain" description="Succinylglutamate desuccinylase/Aspartoacylase catalytic" evidence="5">
    <location>
        <begin position="53"/>
        <end position="239"/>
    </location>
</feature>
<name>A0AAE3QES4_9HYPH</name>
<accession>A0AAE3QES4</accession>
<evidence type="ECO:0000256" key="1">
    <source>
        <dbReference type="ARBA" id="ARBA00001947"/>
    </source>
</evidence>
<dbReference type="GO" id="GO:0016811">
    <property type="term" value="F:hydrolase activity, acting on carbon-nitrogen (but not peptide) bonds, in linear amides"/>
    <property type="evidence" value="ECO:0007669"/>
    <property type="project" value="InterPro"/>
</dbReference>
<keyword evidence="4" id="KW-0862">Zinc</keyword>
<proteinExistence type="predicted"/>
<dbReference type="CDD" id="cd06252">
    <property type="entry name" value="M14_ASTE_ASPA-like"/>
    <property type="match status" value="1"/>
</dbReference>
<dbReference type="Proteomes" id="UP001161580">
    <property type="component" value="Unassembled WGS sequence"/>
</dbReference>
<evidence type="ECO:0000256" key="2">
    <source>
        <dbReference type="ARBA" id="ARBA00022723"/>
    </source>
</evidence>
<evidence type="ECO:0000256" key="3">
    <source>
        <dbReference type="ARBA" id="ARBA00022801"/>
    </source>
</evidence>
<protein>
    <submittedName>
        <fullName evidence="6">N(2)-acetyl-L-2,4-diaminobutanoate deacetylase DoeB</fullName>
        <ecNumber evidence="6">3.5.1.125</ecNumber>
    </submittedName>
</protein>
<dbReference type="GO" id="GO:0046872">
    <property type="term" value="F:metal ion binding"/>
    <property type="evidence" value="ECO:0007669"/>
    <property type="project" value="UniProtKB-KW"/>
</dbReference>
<evidence type="ECO:0000256" key="4">
    <source>
        <dbReference type="ARBA" id="ARBA00022833"/>
    </source>
</evidence>
<dbReference type="EC" id="3.5.1.125" evidence="6"/>
<evidence type="ECO:0000313" key="6">
    <source>
        <dbReference type="EMBL" id="MDI7922190.1"/>
    </source>
</evidence>
<keyword evidence="7" id="KW-1185">Reference proteome</keyword>
<dbReference type="Pfam" id="PF24827">
    <property type="entry name" value="AstE_AspA_cat"/>
    <property type="match status" value="1"/>
</dbReference>
<comment type="cofactor">
    <cofactor evidence="1">
        <name>Zn(2+)</name>
        <dbReference type="ChEBI" id="CHEBI:29105"/>
    </cofactor>
</comment>
<dbReference type="InterPro" id="IPR053138">
    <property type="entry name" value="N-alpha-Ac-DABA_deacetylase"/>
</dbReference>
<dbReference type="PIRSF" id="PIRSF039012">
    <property type="entry name" value="ASP"/>
    <property type="match status" value="1"/>
</dbReference>
<dbReference type="PANTHER" id="PTHR37326:SF1">
    <property type="entry name" value="BLL3975 PROTEIN"/>
    <property type="match status" value="1"/>
</dbReference>
<organism evidence="6 7">
    <name type="scientific">Ferirhizobium litorale</name>
    <dbReference type="NCBI Taxonomy" id="2927786"/>
    <lineage>
        <taxon>Bacteria</taxon>
        <taxon>Pseudomonadati</taxon>
        <taxon>Pseudomonadota</taxon>
        <taxon>Alphaproteobacteria</taxon>
        <taxon>Hyphomicrobiales</taxon>
        <taxon>Rhizobiaceae</taxon>
        <taxon>Ferirhizobium</taxon>
    </lineage>
</organism>
<evidence type="ECO:0000259" key="5">
    <source>
        <dbReference type="Pfam" id="PF24827"/>
    </source>
</evidence>
<dbReference type="NCBIfam" id="TIGR02994">
    <property type="entry name" value="ectoine_eutE"/>
    <property type="match status" value="1"/>
</dbReference>
<keyword evidence="3 6" id="KW-0378">Hydrolase</keyword>
<sequence>MLTSLLRPSPITPSVDFDAKGVQHGHLRLPYSRDDSAWGSVMIPICVIANGEGPTALLTGANHGDEYEGPAALFELAQTLDPADVSGRVIIVPALNYPAFRAGTRTSPIDRGNLNRSFPGRPDGSVTEKIADYVTRYLVPLADFVLDFHSGGKTLDFLPYAAAHELSDKTQEGRCFEAVAAFAAPYSMKMLEIDAVGMLDTTVEDMGKVFVTTELGGAGTASARSIHIARKGSLNLLRHAGILRGVPDVQPTQWLDMPSSDCFAFAEDDGLVAFVRDLGERVRAGETIARVYPVSKTGLAPVDYRAAMDGVLAARHVPGLIKAGDCLSVIATVTGEPAR</sequence>
<dbReference type="PANTHER" id="PTHR37326">
    <property type="entry name" value="BLL3975 PROTEIN"/>
    <property type="match status" value="1"/>
</dbReference>
<dbReference type="InterPro" id="IPR014336">
    <property type="entry name" value="DoeB"/>
</dbReference>
<dbReference type="SUPFAM" id="SSF53187">
    <property type="entry name" value="Zn-dependent exopeptidases"/>
    <property type="match status" value="1"/>
</dbReference>